<dbReference type="PIRSF" id="PIRSF016557">
    <property type="entry name" value="Caps_synth_CpsB"/>
    <property type="match status" value="1"/>
</dbReference>
<comment type="similarity">
    <text evidence="1 5">Belongs to the metallo-dependent hydrolases superfamily. CpsB/CapC family.</text>
</comment>
<dbReference type="PANTHER" id="PTHR39181">
    <property type="entry name" value="TYROSINE-PROTEIN PHOSPHATASE YWQE"/>
    <property type="match status" value="1"/>
</dbReference>
<dbReference type="EMBL" id="JBHSED010000003">
    <property type="protein sequence ID" value="MFC4302388.1"/>
    <property type="molecule type" value="Genomic_DNA"/>
</dbReference>
<evidence type="ECO:0000313" key="6">
    <source>
        <dbReference type="EMBL" id="MFC4302388.1"/>
    </source>
</evidence>
<sequence>MIDTHCHILPMCDDGPTDWNQALEMAKEAVSEGITDVIATPHHGKGRYYNRTDKIASMVGRMNTLLSAEKVPLAVWAGQEYHYSANARKGPDFQALQPLNSSGYVLIELPSKSTPRHWRDFVQALRNSGYQPVIAHPERHLPFVQEPGNMYEWIVAGAYFQLTAPSINGLYGREARKAAFRMAHNGWIHLLASDAHDTDARPLRLQKAYETLDSMLGQPLVGMLQDNARRLLQGEMLHCSETVVPAETRRGPIGFLRRNR</sequence>
<evidence type="ECO:0000256" key="1">
    <source>
        <dbReference type="ARBA" id="ARBA00005750"/>
    </source>
</evidence>
<keyword evidence="2 5" id="KW-0378">Hydrolase</keyword>
<dbReference type="Proteomes" id="UP001595755">
    <property type="component" value="Unassembled WGS sequence"/>
</dbReference>
<evidence type="ECO:0000313" key="7">
    <source>
        <dbReference type="Proteomes" id="UP001595755"/>
    </source>
</evidence>
<protein>
    <recommendedName>
        <fullName evidence="5">Tyrosine-protein phosphatase</fullName>
        <ecNumber evidence="5">3.1.3.48</ecNumber>
    </recommendedName>
</protein>
<dbReference type="PANTHER" id="PTHR39181:SF1">
    <property type="entry name" value="TYROSINE-PROTEIN PHOSPHATASE YWQE"/>
    <property type="match status" value="1"/>
</dbReference>
<evidence type="ECO:0000256" key="5">
    <source>
        <dbReference type="PIRNR" id="PIRNR016557"/>
    </source>
</evidence>
<dbReference type="RefSeq" id="WP_204600745.1">
    <property type="nucleotide sequence ID" value="NZ_JBHSED010000003.1"/>
</dbReference>
<organism evidence="6 7">
    <name type="scientific">Cohnella boryungensis</name>
    <dbReference type="NCBI Taxonomy" id="768479"/>
    <lineage>
        <taxon>Bacteria</taxon>
        <taxon>Bacillati</taxon>
        <taxon>Bacillota</taxon>
        <taxon>Bacilli</taxon>
        <taxon>Bacillales</taxon>
        <taxon>Paenibacillaceae</taxon>
        <taxon>Cohnella</taxon>
    </lineage>
</organism>
<accession>A0ABV8S6B6</accession>
<keyword evidence="3 5" id="KW-0904">Protein phosphatase</keyword>
<dbReference type="Pfam" id="PF19567">
    <property type="entry name" value="CpsB_CapC"/>
    <property type="match status" value="1"/>
</dbReference>
<evidence type="ECO:0000256" key="3">
    <source>
        <dbReference type="ARBA" id="ARBA00022912"/>
    </source>
</evidence>
<dbReference type="InterPro" id="IPR016195">
    <property type="entry name" value="Pol/histidinol_Pase-like"/>
</dbReference>
<reference evidence="7" key="1">
    <citation type="journal article" date="2019" name="Int. J. Syst. Evol. Microbiol.">
        <title>The Global Catalogue of Microorganisms (GCM) 10K type strain sequencing project: providing services to taxonomists for standard genome sequencing and annotation.</title>
        <authorList>
            <consortium name="The Broad Institute Genomics Platform"/>
            <consortium name="The Broad Institute Genome Sequencing Center for Infectious Disease"/>
            <person name="Wu L."/>
            <person name="Ma J."/>
        </authorList>
    </citation>
    <scope>NUCLEOTIDE SEQUENCE [LARGE SCALE GENOMIC DNA]</scope>
    <source>
        <strain evidence="7">CGMCC 4.1641</strain>
    </source>
</reference>
<dbReference type="InterPro" id="IPR016667">
    <property type="entry name" value="Caps_polysacc_synth_CpsB/CapC"/>
</dbReference>
<dbReference type="Gene3D" id="3.20.20.140">
    <property type="entry name" value="Metal-dependent hydrolases"/>
    <property type="match status" value="1"/>
</dbReference>
<keyword evidence="7" id="KW-1185">Reference proteome</keyword>
<dbReference type="SUPFAM" id="SSF89550">
    <property type="entry name" value="PHP domain-like"/>
    <property type="match status" value="1"/>
</dbReference>
<evidence type="ECO:0000256" key="4">
    <source>
        <dbReference type="ARBA" id="ARBA00051722"/>
    </source>
</evidence>
<comment type="catalytic activity">
    <reaction evidence="4 5">
        <text>O-phospho-L-tyrosyl-[protein] + H2O = L-tyrosyl-[protein] + phosphate</text>
        <dbReference type="Rhea" id="RHEA:10684"/>
        <dbReference type="Rhea" id="RHEA-COMP:10136"/>
        <dbReference type="Rhea" id="RHEA-COMP:20101"/>
        <dbReference type="ChEBI" id="CHEBI:15377"/>
        <dbReference type="ChEBI" id="CHEBI:43474"/>
        <dbReference type="ChEBI" id="CHEBI:46858"/>
        <dbReference type="ChEBI" id="CHEBI:61978"/>
        <dbReference type="EC" id="3.1.3.48"/>
    </reaction>
</comment>
<dbReference type="EC" id="3.1.3.48" evidence="5"/>
<proteinExistence type="inferred from homology"/>
<evidence type="ECO:0000256" key="2">
    <source>
        <dbReference type="ARBA" id="ARBA00022801"/>
    </source>
</evidence>
<name>A0ABV8S6B6_9BACL</name>
<gene>
    <name evidence="6" type="ORF">ACFO1S_02890</name>
</gene>
<comment type="caution">
    <text evidence="6">The sequence shown here is derived from an EMBL/GenBank/DDBJ whole genome shotgun (WGS) entry which is preliminary data.</text>
</comment>